<name>A0ABW6HRJ7_9FLAO</name>
<comment type="caution">
    <text evidence="1">The sequence shown here is derived from an EMBL/GenBank/DDBJ whole genome shotgun (WGS) entry which is preliminary data.</text>
</comment>
<dbReference type="RefSeq" id="WP_379858859.1">
    <property type="nucleotide sequence ID" value="NZ_JBHZQA010000010.1"/>
</dbReference>
<gene>
    <name evidence="1" type="ORF">ACFX5D_14155</name>
</gene>
<organism evidence="1 2">
    <name type="scientific">Flavobacterium fructosi</name>
    <dbReference type="NCBI Taxonomy" id="3230416"/>
    <lineage>
        <taxon>Bacteria</taxon>
        <taxon>Pseudomonadati</taxon>
        <taxon>Bacteroidota</taxon>
        <taxon>Flavobacteriia</taxon>
        <taxon>Flavobacteriales</taxon>
        <taxon>Flavobacteriaceae</taxon>
        <taxon>Flavobacterium</taxon>
    </lineage>
</organism>
<evidence type="ECO:0000313" key="1">
    <source>
        <dbReference type="EMBL" id="MFE3849112.1"/>
    </source>
</evidence>
<protein>
    <submittedName>
        <fullName evidence="1">Uncharacterized protein</fullName>
    </submittedName>
</protein>
<proteinExistence type="predicted"/>
<accession>A0ABW6HRJ7</accession>
<sequence length="75" mass="8440">MTSTFLKTKSKSFFEGKKAKVLVKQRNIGGDEIEKGEVVEIMCKSSDCNISLNIKSSNGVEINKVWCEQLELIKE</sequence>
<reference evidence="1 2" key="1">
    <citation type="submission" date="2024-06" db="EMBL/GenBank/DDBJ databases">
        <title>Flavobacterium spp. isolated from glacier.</title>
        <authorList>
            <person name="Han D."/>
        </authorList>
    </citation>
    <scope>NUCLEOTIDE SEQUENCE [LARGE SCALE GENOMIC DNA]</scope>
    <source>
        <strain evidence="1 2">LB3P45</strain>
    </source>
</reference>
<evidence type="ECO:0000313" key="2">
    <source>
        <dbReference type="Proteomes" id="UP001600039"/>
    </source>
</evidence>
<dbReference type="EMBL" id="JBHZQA010000010">
    <property type="protein sequence ID" value="MFE3849112.1"/>
    <property type="molecule type" value="Genomic_DNA"/>
</dbReference>
<keyword evidence="2" id="KW-1185">Reference proteome</keyword>
<dbReference type="Proteomes" id="UP001600039">
    <property type="component" value="Unassembled WGS sequence"/>
</dbReference>